<dbReference type="GO" id="GO:0006508">
    <property type="term" value="P:proteolysis"/>
    <property type="evidence" value="ECO:0007669"/>
    <property type="project" value="UniProtKB-KW"/>
</dbReference>
<dbReference type="Gene3D" id="2.40.10.120">
    <property type="match status" value="1"/>
</dbReference>
<keyword evidence="4" id="KW-1133">Transmembrane helix</keyword>
<keyword evidence="4" id="KW-0812">Transmembrane</keyword>
<dbReference type="SUPFAM" id="SSF50494">
    <property type="entry name" value="Trypsin-like serine proteases"/>
    <property type="match status" value="1"/>
</dbReference>
<keyword evidence="6" id="KW-1185">Reference proteome</keyword>
<keyword evidence="4" id="KW-0472">Membrane</keyword>
<dbReference type="Pfam" id="PF13365">
    <property type="entry name" value="Trypsin_2"/>
    <property type="match status" value="1"/>
</dbReference>
<evidence type="ECO:0000256" key="4">
    <source>
        <dbReference type="SAM" id="Phobius"/>
    </source>
</evidence>
<dbReference type="EMBL" id="CP003985">
    <property type="protein sequence ID" value="AGF77313.1"/>
    <property type="molecule type" value="Genomic_DNA"/>
</dbReference>
<dbReference type="InterPro" id="IPR001940">
    <property type="entry name" value="Peptidase_S1C"/>
</dbReference>
<dbReference type="KEGG" id="dsf:UWK_00735"/>
<proteinExistence type="inferred from homology"/>
<organism evidence="5 6">
    <name type="scientific">Desulfocapsa sulfexigens (strain DSM 10523 / SB164P1)</name>
    <dbReference type="NCBI Taxonomy" id="1167006"/>
    <lineage>
        <taxon>Bacteria</taxon>
        <taxon>Pseudomonadati</taxon>
        <taxon>Thermodesulfobacteriota</taxon>
        <taxon>Desulfobulbia</taxon>
        <taxon>Desulfobulbales</taxon>
        <taxon>Desulfocapsaceae</taxon>
        <taxon>Desulfocapsa</taxon>
    </lineage>
</organism>
<dbReference type="InterPro" id="IPR051201">
    <property type="entry name" value="Chloro_Bact_Ser_Proteases"/>
</dbReference>
<evidence type="ECO:0000313" key="6">
    <source>
        <dbReference type="Proteomes" id="UP000011721"/>
    </source>
</evidence>
<dbReference type="HOGENOM" id="CLU_719342_0_0_7"/>
<dbReference type="AlphaFoldDB" id="M1P1B6"/>
<dbReference type="InterPro" id="IPR043504">
    <property type="entry name" value="Peptidase_S1_PA_chymotrypsin"/>
</dbReference>
<dbReference type="Gene3D" id="2.40.10.10">
    <property type="entry name" value="Trypsin-like serine proteases"/>
    <property type="match status" value="1"/>
</dbReference>
<dbReference type="Proteomes" id="UP000011721">
    <property type="component" value="Chromosome"/>
</dbReference>
<reference evidence="6" key="1">
    <citation type="journal article" date="2013" name="Stand. Genomic Sci.">
        <title>Complete genome sequence of Desulfocapsa sulfexigens, a marine deltaproteobacterium specialized in disproportionating inorganic sulfur compounds.</title>
        <authorList>
            <person name="Finster K.W."/>
            <person name="Kjeldsen K.U."/>
            <person name="Kube M."/>
            <person name="Reinhardt R."/>
            <person name="Mussmann M."/>
            <person name="Amann R."/>
            <person name="Schreiber L."/>
        </authorList>
    </citation>
    <scope>NUCLEOTIDE SEQUENCE [LARGE SCALE GENOMIC DNA]</scope>
    <source>
        <strain evidence="6">DSM 10523 / SB164P1</strain>
    </source>
</reference>
<dbReference type="GO" id="GO:0004252">
    <property type="term" value="F:serine-type endopeptidase activity"/>
    <property type="evidence" value="ECO:0007669"/>
    <property type="project" value="InterPro"/>
</dbReference>
<evidence type="ECO:0000256" key="2">
    <source>
        <dbReference type="ARBA" id="ARBA00022670"/>
    </source>
</evidence>
<name>M1P1B6_DESSD</name>
<dbReference type="STRING" id="1167006.UWK_00735"/>
<dbReference type="PATRIC" id="fig|1167006.5.peg.832"/>
<dbReference type="eggNOG" id="COG0265">
    <property type="taxonomic scope" value="Bacteria"/>
</dbReference>
<dbReference type="PANTHER" id="PTHR43343:SF3">
    <property type="entry name" value="PROTEASE DO-LIKE 8, CHLOROPLASTIC"/>
    <property type="match status" value="1"/>
</dbReference>
<feature type="transmembrane region" description="Helical" evidence="4">
    <location>
        <begin position="51"/>
        <end position="72"/>
    </location>
</feature>
<evidence type="ECO:0000256" key="1">
    <source>
        <dbReference type="ARBA" id="ARBA00010541"/>
    </source>
</evidence>
<accession>M1P1B6</accession>
<dbReference type="PRINTS" id="PR00834">
    <property type="entry name" value="PROTEASES2C"/>
</dbReference>
<sequence>MKCPSCGNNQKNTLECERCGIIFEKYRARQQRLAEVKLASEEQNEKKKKSLSSLVIGLMVGLLVGGGAFFYFGKGSDTAVPPADFTEAFPQQQEVSEKIQDTVVTGQESMPQVPQQNNRHTSLEGLAAQLHEKHPATTAIEKARNATVFIKTSWGSGTGFFVSNNGLIITNKHVLQMQEKDINALNDNAEKGAKLLDGERKRIEYLKSQVSRIGDEGMRQQLKEDIRAREQEYAKYSALHQQLLDQISTIETASPTNDVEVILIDGSTWPVNSVTISERHDLALISIDAYSSPYLSISRSQRDQGQKVYTVGNPHGLRHTVTSGVISGYRNYNGEFFIQTDAPINPGNSGGPLVDEAGKVLGVNTMIIRDTEGIGFAIPMKSVFEEFGNYISVK</sequence>
<gene>
    <name evidence="5" type="ordered locus">UWK_00735</name>
</gene>
<keyword evidence="2 5" id="KW-0645">Protease</keyword>
<protein>
    <submittedName>
        <fullName evidence="5">PDZ domain-containing trypsin-like serine protease</fullName>
    </submittedName>
</protein>
<dbReference type="OrthoDB" id="9758917at2"/>
<evidence type="ECO:0000256" key="3">
    <source>
        <dbReference type="ARBA" id="ARBA00022801"/>
    </source>
</evidence>
<keyword evidence="3" id="KW-0378">Hydrolase</keyword>
<dbReference type="InterPro" id="IPR009003">
    <property type="entry name" value="Peptidase_S1_PA"/>
</dbReference>
<dbReference type="PANTHER" id="PTHR43343">
    <property type="entry name" value="PEPTIDASE S12"/>
    <property type="match status" value="1"/>
</dbReference>
<dbReference type="RefSeq" id="WP_015403009.1">
    <property type="nucleotide sequence ID" value="NC_020304.1"/>
</dbReference>
<comment type="similarity">
    <text evidence="1">Belongs to the peptidase S1C family.</text>
</comment>
<evidence type="ECO:0000313" key="5">
    <source>
        <dbReference type="EMBL" id="AGF77313.1"/>
    </source>
</evidence>